<keyword evidence="7" id="KW-1185">Reference proteome</keyword>
<protein>
    <recommendedName>
        <fullName evidence="8">Flagellar biosynthesis protein FlgM</fullName>
    </recommendedName>
</protein>
<dbReference type="HOGENOM" id="CLU_059329_0_0_0"/>
<evidence type="ECO:0000256" key="4">
    <source>
        <dbReference type="ARBA" id="ARBA00023136"/>
    </source>
</evidence>
<evidence type="ECO:0000256" key="1">
    <source>
        <dbReference type="ARBA" id="ARBA00004167"/>
    </source>
</evidence>
<keyword evidence="2 5" id="KW-0812">Transmembrane</keyword>
<comment type="subcellular location">
    <subcellularLocation>
        <location evidence="1">Membrane</location>
        <topology evidence="1">Single-pass membrane protein</topology>
    </subcellularLocation>
</comment>
<evidence type="ECO:0000313" key="6">
    <source>
        <dbReference type="EMBL" id="GAK50650.1"/>
    </source>
</evidence>
<keyword evidence="3 5" id="KW-1133">Transmembrane helix</keyword>
<name>A0A0S6VT07_9BACT</name>
<reference evidence="6" key="1">
    <citation type="journal article" date="2015" name="PeerJ">
        <title>First genomic representation of candidate bacterial phylum KSB3 points to enhanced environmental sensing as a trigger of wastewater bulking.</title>
        <authorList>
            <person name="Sekiguchi Y."/>
            <person name="Ohashi A."/>
            <person name="Parks D.H."/>
            <person name="Yamauchi T."/>
            <person name="Tyson G.W."/>
            <person name="Hugenholtz P."/>
        </authorList>
    </citation>
    <scope>NUCLEOTIDE SEQUENCE [LARGE SCALE GENOMIC DNA]</scope>
</reference>
<evidence type="ECO:0008006" key="8">
    <source>
        <dbReference type="Google" id="ProtNLM"/>
    </source>
</evidence>
<proteinExistence type="predicted"/>
<dbReference type="PANTHER" id="PTHR30168:SF0">
    <property type="entry name" value="INNER MEMBRANE PROTEIN"/>
    <property type="match status" value="1"/>
</dbReference>
<dbReference type="PANTHER" id="PTHR30168">
    <property type="entry name" value="PUTATIVE MEMBRANE PROTEIN YPFJ"/>
    <property type="match status" value="1"/>
</dbReference>
<accession>A0A0S6VT07</accession>
<dbReference type="AlphaFoldDB" id="A0A0S6VT07"/>
<feature type="transmembrane region" description="Helical" evidence="5">
    <location>
        <begin position="21"/>
        <end position="43"/>
    </location>
</feature>
<dbReference type="EMBL" id="DF820456">
    <property type="protein sequence ID" value="GAK50650.1"/>
    <property type="molecule type" value="Genomic_DNA"/>
</dbReference>
<organism evidence="6">
    <name type="scientific">Candidatus Moduliflexus flocculans</name>
    <dbReference type="NCBI Taxonomy" id="1499966"/>
    <lineage>
        <taxon>Bacteria</taxon>
        <taxon>Candidatus Moduliflexota</taxon>
        <taxon>Candidatus Moduliflexia</taxon>
        <taxon>Candidatus Moduliflexales</taxon>
        <taxon>Candidatus Moduliflexaceae</taxon>
    </lineage>
</organism>
<dbReference type="GO" id="GO:0016020">
    <property type="term" value="C:membrane"/>
    <property type="evidence" value="ECO:0007669"/>
    <property type="project" value="UniProtKB-SubCell"/>
</dbReference>
<evidence type="ECO:0000256" key="3">
    <source>
        <dbReference type="ARBA" id="ARBA00022989"/>
    </source>
</evidence>
<dbReference type="STRING" id="1499966.U14_01883"/>
<dbReference type="Proteomes" id="UP000030700">
    <property type="component" value="Unassembled WGS sequence"/>
</dbReference>
<gene>
    <name evidence="6" type="ORF">U14_01883</name>
</gene>
<dbReference type="Pfam" id="PF04228">
    <property type="entry name" value="Zn_peptidase"/>
    <property type="match status" value="1"/>
</dbReference>
<evidence type="ECO:0000313" key="7">
    <source>
        <dbReference type="Proteomes" id="UP000030700"/>
    </source>
</evidence>
<keyword evidence="4 5" id="KW-0472">Membrane</keyword>
<dbReference type="InterPro" id="IPR007343">
    <property type="entry name" value="Uncharacterised_pept_Zn_put"/>
</dbReference>
<sequence length="288" mass="32013">MRWKDGRRSDNVEDRRSVTPGRVVGGGGLGIIVIALIAMFFGVDPSQLLQILNQTGLNQTTQEEPSSRSTQPRPDDELADFVSVVLADTEDVWTVLFKKMNETYQKPRLVLFSGAVQSACGFAQAAMGPFYCPADQKVYIDLSFYQDLRDRFKAPGDFAQAYVIAHEIGHHVQKLLGISDQVQQARQQASETQANKLSVMLELQADCLAGVWAYHAQKMRNILEEGDIEEALNAASSIGDDRIQKQSRGYVTPDSFTHGSSEQRVRWFSAGFKSGRPDSCNTFEAKKL</sequence>
<evidence type="ECO:0000256" key="5">
    <source>
        <dbReference type="SAM" id="Phobius"/>
    </source>
</evidence>
<evidence type="ECO:0000256" key="2">
    <source>
        <dbReference type="ARBA" id="ARBA00022692"/>
    </source>
</evidence>